<dbReference type="CDD" id="cd14775">
    <property type="entry name" value="TrHb2_O-like"/>
    <property type="match status" value="1"/>
</dbReference>
<comment type="caution">
    <text evidence="6">The sequence shown here is derived from an EMBL/GenBank/DDBJ whole genome shotgun (WGS) entry which is preliminary data.</text>
</comment>
<evidence type="ECO:0000313" key="7">
    <source>
        <dbReference type="Proteomes" id="UP000521748"/>
    </source>
</evidence>
<dbReference type="GO" id="GO:0020037">
    <property type="term" value="F:heme binding"/>
    <property type="evidence" value="ECO:0007669"/>
    <property type="project" value="InterPro"/>
</dbReference>
<dbReference type="Gene3D" id="1.10.490.10">
    <property type="entry name" value="Globins"/>
    <property type="match status" value="1"/>
</dbReference>
<organism evidence="6 7">
    <name type="scientific">Psychromicrobium silvestre</name>
    <dbReference type="NCBI Taxonomy" id="1645614"/>
    <lineage>
        <taxon>Bacteria</taxon>
        <taxon>Bacillati</taxon>
        <taxon>Actinomycetota</taxon>
        <taxon>Actinomycetes</taxon>
        <taxon>Micrococcales</taxon>
        <taxon>Micrococcaceae</taxon>
        <taxon>Psychromicrobium</taxon>
    </lineage>
</organism>
<dbReference type="InterPro" id="IPR009050">
    <property type="entry name" value="Globin-like_sf"/>
</dbReference>
<feature type="binding site" description="distal binding residue" evidence="5">
    <location>
        <position position="49"/>
    </location>
    <ligand>
        <name>heme</name>
        <dbReference type="ChEBI" id="CHEBI:30413"/>
    </ligand>
    <ligandPart>
        <name>Fe</name>
        <dbReference type="ChEBI" id="CHEBI:18248"/>
    </ligandPart>
</feature>
<name>A0A7Y9LQT3_9MICC</name>
<evidence type="ECO:0000256" key="3">
    <source>
        <dbReference type="ARBA" id="ARBA00022723"/>
    </source>
</evidence>
<dbReference type="SUPFAM" id="SSF46458">
    <property type="entry name" value="Globin-like"/>
    <property type="match status" value="1"/>
</dbReference>
<accession>A0A7Y9LQT3</accession>
<keyword evidence="7" id="KW-1185">Reference proteome</keyword>
<dbReference type="InterPro" id="IPR012292">
    <property type="entry name" value="Globin/Proto"/>
</dbReference>
<proteinExistence type="predicted"/>
<keyword evidence="3 5" id="KW-0479">Metal-binding</keyword>
<evidence type="ECO:0000256" key="4">
    <source>
        <dbReference type="ARBA" id="ARBA00023004"/>
    </source>
</evidence>
<keyword evidence="1" id="KW-0813">Transport</keyword>
<dbReference type="Pfam" id="PF01152">
    <property type="entry name" value="Bac_globin"/>
    <property type="match status" value="1"/>
</dbReference>
<evidence type="ECO:0000256" key="1">
    <source>
        <dbReference type="ARBA" id="ARBA00022448"/>
    </source>
</evidence>
<dbReference type="EMBL" id="JACBYQ010000001">
    <property type="protein sequence ID" value="NYE93895.1"/>
    <property type="molecule type" value="Genomic_DNA"/>
</dbReference>
<dbReference type="InterPro" id="IPR001486">
    <property type="entry name" value="Hemoglobin_trunc"/>
</dbReference>
<dbReference type="RefSeq" id="WP_179387734.1">
    <property type="nucleotide sequence ID" value="NZ_JACBYQ010000001.1"/>
</dbReference>
<sequence length="154" mass="17219">MTDTPSLFDWAGGAEAFRRLIDAFYNRVEGDELLSPLFPGGVSEAHRAHVTLWWIEVFGGPASYTEELGGYERMVNHHRNLNISQEQRFRFASLMSLAADDAQLPDDPEFRAAFVGYVEWGTRLALSNSQPGAKVAEHAPTPRWGWGVAPPYQP</sequence>
<evidence type="ECO:0000256" key="2">
    <source>
        <dbReference type="ARBA" id="ARBA00022617"/>
    </source>
</evidence>
<protein>
    <submittedName>
        <fullName evidence="6">Hemoglobin</fullName>
    </submittedName>
</protein>
<evidence type="ECO:0000256" key="5">
    <source>
        <dbReference type="PIRSR" id="PIRSR601486-1"/>
    </source>
</evidence>
<dbReference type="Proteomes" id="UP000521748">
    <property type="component" value="Unassembled WGS sequence"/>
</dbReference>
<dbReference type="GO" id="GO:0046872">
    <property type="term" value="F:metal ion binding"/>
    <property type="evidence" value="ECO:0007669"/>
    <property type="project" value="UniProtKB-KW"/>
</dbReference>
<reference evidence="6 7" key="1">
    <citation type="submission" date="2020-07" db="EMBL/GenBank/DDBJ databases">
        <title>Sequencing the genomes of 1000 actinobacteria strains.</title>
        <authorList>
            <person name="Klenk H.-P."/>
        </authorList>
    </citation>
    <scope>NUCLEOTIDE SEQUENCE [LARGE SCALE GENOMIC DNA]</scope>
    <source>
        <strain evidence="6 7">DSM 102047</strain>
    </source>
</reference>
<evidence type="ECO:0000313" key="6">
    <source>
        <dbReference type="EMBL" id="NYE93895.1"/>
    </source>
</evidence>
<dbReference type="AlphaFoldDB" id="A0A7Y9LQT3"/>
<gene>
    <name evidence="6" type="ORF">FHU41_000116</name>
</gene>
<keyword evidence="2 5" id="KW-0349">Heme</keyword>
<keyword evidence="4 5" id="KW-0408">Iron</keyword>
<dbReference type="GO" id="GO:0019825">
    <property type="term" value="F:oxygen binding"/>
    <property type="evidence" value="ECO:0007669"/>
    <property type="project" value="InterPro"/>
</dbReference>